<dbReference type="AlphaFoldDB" id="A0A0D2JG25"/>
<feature type="compositionally biased region" description="Gly residues" evidence="1">
    <location>
        <begin position="84"/>
        <end position="100"/>
    </location>
</feature>
<dbReference type="Proteomes" id="UP000054498">
    <property type="component" value="Unassembled WGS sequence"/>
</dbReference>
<dbReference type="Pfam" id="PF04614">
    <property type="entry name" value="Pex19"/>
    <property type="match status" value="1"/>
</dbReference>
<dbReference type="GeneID" id="25742436"/>
<dbReference type="Gene3D" id="1.20.120.900">
    <property type="entry name" value="Pex19, mPTS binding domain"/>
    <property type="match status" value="1"/>
</dbReference>
<dbReference type="EMBL" id="KK102197">
    <property type="protein sequence ID" value="KIY98402.1"/>
    <property type="molecule type" value="Genomic_DNA"/>
</dbReference>
<dbReference type="GO" id="GO:0045046">
    <property type="term" value="P:protein import into peroxisome membrane"/>
    <property type="evidence" value="ECO:0007669"/>
    <property type="project" value="TreeGrafter"/>
</dbReference>
<name>A0A0D2JG25_9CHLO</name>
<sequence>MDEQHLERILDATDGEPSTSGADAGAPVAAASGGLAPAQPAADGAGPSTSADGQQPGAAASTKAAFDPLGPRRKPKGRAAGPPAGLGLGGGLSPAGGGGRARAARPEAAGLEDDLLKLVAEWSQALHPEAEPASAGVSASAGGPASQGPQQQRPGAAVLRALEEQTRRTVAAQRGGGGGGGAGTGGSDGEGEEGEGEDGGGGGGAGGDHVSMIVDVVMQHLLSKDVLYQPMKEIRDQYPPWLEEHRGSTAPDDLARYEAQYAAICRLVEAYERQPGDYPKIMALLQEMQACGEPPAEIVQDMSSAIGAELPPGMMGGPGAAPAGLAGGGLGGLFRGGGGGGELGGLGGLGGLFGGGGGAGAPPGELDLPPELLGALPDNLRNCPIQ</sequence>
<dbReference type="GO" id="GO:0005778">
    <property type="term" value="C:peroxisomal membrane"/>
    <property type="evidence" value="ECO:0007669"/>
    <property type="project" value="TreeGrafter"/>
</dbReference>
<proteinExistence type="predicted"/>
<gene>
    <name evidence="2" type="ORF">MNEG_9561</name>
</gene>
<feature type="compositionally biased region" description="Gly residues" evidence="1">
    <location>
        <begin position="174"/>
        <end position="188"/>
    </location>
</feature>
<dbReference type="OrthoDB" id="21292at2759"/>
<dbReference type="PANTHER" id="PTHR12774:SF2">
    <property type="entry name" value="PEROXISOMAL BIOGENESIS FACTOR 19"/>
    <property type="match status" value="1"/>
</dbReference>
<keyword evidence="3" id="KW-1185">Reference proteome</keyword>
<feature type="region of interest" description="Disordered" evidence="1">
    <location>
        <begin position="129"/>
        <end position="207"/>
    </location>
</feature>
<evidence type="ECO:0000313" key="2">
    <source>
        <dbReference type="EMBL" id="KIY98402.1"/>
    </source>
</evidence>
<dbReference type="RefSeq" id="XP_013897422.1">
    <property type="nucleotide sequence ID" value="XM_014041968.1"/>
</dbReference>
<feature type="region of interest" description="Disordered" evidence="1">
    <location>
        <begin position="1"/>
        <end position="107"/>
    </location>
</feature>
<dbReference type="InterPro" id="IPR006708">
    <property type="entry name" value="Pex19"/>
</dbReference>
<evidence type="ECO:0000313" key="3">
    <source>
        <dbReference type="Proteomes" id="UP000054498"/>
    </source>
</evidence>
<feature type="compositionally biased region" description="Low complexity" evidence="1">
    <location>
        <begin position="131"/>
        <end position="158"/>
    </location>
</feature>
<feature type="compositionally biased region" description="Acidic residues" evidence="1">
    <location>
        <begin position="189"/>
        <end position="198"/>
    </location>
</feature>
<feature type="compositionally biased region" description="Low complexity" evidence="1">
    <location>
        <begin position="21"/>
        <end position="47"/>
    </location>
</feature>
<organism evidence="2 3">
    <name type="scientific">Monoraphidium neglectum</name>
    <dbReference type="NCBI Taxonomy" id="145388"/>
    <lineage>
        <taxon>Eukaryota</taxon>
        <taxon>Viridiplantae</taxon>
        <taxon>Chlorophyta</taxon>
        <taxon>core chlorophytes</taxon>
        <taxon>Chlorophyceae</taxon>
        <taxon>CS clade</taxon>
        <taxon>Sphaeropleales</taxon>
        <taxon>Selenastraceae</taxon>
        <taxon>Monoraphidium</taxon>
    </lineage>
</organism>
<accession>A0A0D2JG25</accession>
<evidence type="ECO:0000256" key="1">
    <source>
        <dbReference type="SAM" id="MobiDB-lite"/>
    </source>
</evidence>
<dbReference type="PANTHER" id="PTHR12774">
    <property type="entry name" value="PEROXISOMAL BIOGENESIS FACTOR 19"/>
    <property type="match status" value="1"/>
</dbReference>
<dbReference type="GO" id="GO:0033328">
    <property type="term" value="F:peroxisome membrane targeting sequence binding"/>
    <property type="evidence" value="ECO:0007669"/>
    <property type="project" value="TreeGrafter"/>
</dbReference>
<dbReference type="STRING" id="145388.A0A0D2JG25"/>
<feature type="compositionally biased region" description="Basic and acidic residues" evidence="1">
    <location>
        <begin position="1"/>
        <end position="11"/>
    </location>
</feature>
<dbReference type="InterPro" id="IPR038322">
    <property type="entry name" value="Pex19_C_sf"/>
</dbReference>
<dbReference type="KEGG" id="mng:MNEG_9561"/>
<protein>
    <submittedName>
        <fullName evidence="2">Peroxin-19</fullName>
    </submittedName>
</protein>
<reference evidence="2 3" key="1">
    <citation type="journal article" date="2013" name="BMC Genomics">
        <title>Reconstruction of the lipid metabolism for the microalga Monoraphidium neglectum from its genome sequence reveals characteristics suitable for biofuel production.</title>
        <authorList>
            <person name="Bogen C."/>
            <person name="Al-Dilaimi A."/>
            <person name="Albersmeier A."/>
            <person name="Wichmann J."/>
            <person name="Grundmann M."/>
            <person name="Rupp O."/>
            <person name="Lauersen K.J."/>
            <person name="Blifernez-Klassen O."/>
            <person name="Kalinowski J."/>
            <person name="Goesmann A."/>
            <person name="Mussgnug J.H."/>
            <person name="Kruse O."/>
        </authorList>
    </citation>
    <scope>NUCLEOTIDE SEQUENCE [LARGE SCALE GENOMIC DNA]</scope>
    <source>
        <strain evidence="2 3">SAG 48.87</strain>
    </source>
</reference>